<keyword evidence="1" id="KW-0479">Metal-binding</keyword>
<dbReference type="SMART" id="SM01007">
    <property type="entry name" value="Aldolase_II"/>
    <property type="match status" value="1"/>
</dbReference>
<evidence type="ECO:0000313" key="5">
    <source>
        <dbReference type="Proteomes" id="UP001308005"/>
    </source>
</evidence>
<evidence type="ECO:0000256" key="2">
    <source>
        <dbReference type="ARBA" id="ARBA00023239"/>
    </source>
</evidence>
<proteinExistence type="predicted"/>
<keyword evidence="5" id="KW-1185">Reference proteome</keyword>
<keyword evidence="2" id="KW-0456">Lyase</keyword>
<protein>
    <submittedName>
        <fullName evidence="4">Class II aldolase/adducin family protein</fullName>
    </submittedName>
</protein>
<dbReference type="PANTHER" id="PTHR22789:SF0">
    <property type="entry name" value="3-OXO-TETRONATE 4-PHOSPHATE DECARBOXYLASE-RELATED"/>
    <property type="match status" value="1"/>
</dbReference>
<evidence type="ECO:0000313" key="4">
    <source>
        <dbReference type="EMBL" id="MEB4589894.1"/>
    </source>
</evidence>
<dbReference type="RefSeq" id="WP_324693104.1">
    <property type="nucleotide sequence ID" value="NZ_JAYMYJ010000025.1"/>
</dbReference>
<dbReference type="PANTHER" id="PTHR22789">
    <property type="entry name" value="FUCULOSE PHOSPHATE ALDOLASE"/>
    <property type="match status" value="1"/>
</dbReference>
<dbReference type="SUPFAM" id="SSF53639">
    <property type="entry name" value="AraD/HMP-PK domain-like"/>
    <property type="match status" value="1"/>
</dbReference>
<dbReference type="InterPro" id="IPR050197">
    <property type="entry name" value="Aldolase_class_II_sugar_metab"/>
</dbReference>
<feature type="domain" description="Class II aldolase/adducin N-terminal" evidence="3">
    <location>
        <begin position="36"/>
        <end position="214"/>
    </location>
</feature>
<dbReference type="Gene3D" id="3.40.225.10">
    <property type="entry name" value="Class II aldolase/adducin N-terminal domain"/>
    <property type="match status" value="1"/>
</dbReference>
<evidence type="ECO:0000259" key="3">
    <source>
        <dbReference type="SMART" id="SM01007"/>
    </source>
</evidence>
<reference evidence="5" key="1">
    <citation type="submission" date="2023-07" db="EMBL/GenBank/DDBJ databases">
        <title>The carbon used by Thiothrix.</title>
        <authorList>
            <person name="Chen L."/>
        </authorList>
    </citation>
    <scope>NUCLEOTIDE SEQUENCE [LARGE SCALE GENOMIC DNA]</scope>
</reference>
<dbReference type="Pfam" id="PF00596">
    <property type="entry name" value="Aldolase_II"/>
    <property type="match status" value="1"/>
</dbReference>
<accession>A0ABU6CUS7</accession>
<sequence length="215" mass="23024">MDKQEIEGVIKFELAYQAGDLPPELPGFAALNQARSLLWQLGVIGQDDARYLGLGYGNVSLRMPTAECPDAFLITGTQTGHLPHLSPNGYARVLAYDIQRNWLQADGPCKPSSEAMTHAAIFQQPPAVNAIVHGHSPAIWRQAQALGLACTGADIAFGTPAMAQAMQALRAAGKPPRSTIVMLGHQDGFITWGKDLEETITRVQALLQDADAAAQ</sequence>
<comment type="caution">
    <text evidence="4">The sequence shown here is derived from an EMBL/GenBank/DDBJ whole genome shotgun (WGS) entry which is preliminary data.</text>
</comment>
<gene>
    <name evidence="4" type="ORF">VSS37_02780</name>
</gene>
<dbReference type="Proteomes" id="UP001308005">
    <property type="component" value="Unassembled WGS sequence"/>
</dbReference>
<dbReference type="InterPro" id="IPR036409">
    <property type="entry name" value="Aldolase_II/adducin_N_sf"/>
</dbReference>
<name>A0ABU6CUS7_9GAMM</name>
<dbReference type="InterPro" id="IPR001303">
    <property type="entry name" value="Aldolase_II/adducin_N"/>
</dbReference>
<dbReference type="EMBL" id="JAYMYJ010000025">
    <property type="protein sequence ID" value="MEB4589894.1"/>
    <property type="molecule type" value="Genomic_DNA"/>
</dbReference>
<evidence type="ECO:0000256" key="1">
    <source>
        <dbReference type="ARBA" id="ARBA00022723"/>
    </source>
</evidence>
<organism evidence="4 5">
    <name type="scientific">Candidatus Thiothrix phosphatis</name>
    <dbReference type="NCBI Taxonomy" id="3112415"/>
    <lineage>
        <taxon>Bacteria</taxon>
        <taxon>Pseudomonadati</taxon>
        <taxon>Pseudomonadota</taxon>
        <taxon>Gammaproteobacteria</taxon>
        <taxon>Thiotrichales</taxon>
        <taxon>Thiotrichaceae</taxon>
        <taxon>Thiothrix</taxon>
    </lineage>
</organism>